<dbReference type="SUPFAM" id="SSF48371">
    <property type="entry name" value="ARM repeat"/>
    <property type="match status" value="1"/>
</dbReference>
<dbReference type="InterPro" id="IPR016024">
    <property type="entry name" value="ARM-type_fold"/>
</dbReference>
<comment type="caution">
    <text evidence="1">The sequence shown here is derived from an EMBL/GenBank/DDBJ whole genome shotgun (WGS) entry which is preliminary data.</text>
</comment>
<dbReference type="Proteomes" id="UP001470230">
    <property type="component" value="Unassembled WGS sequence"/>
</dbReference>
<name>A0ABR2HXF7_9EUKA</name>
<organism evidence="1 2">
    <name type="scientific">Tritrichomonas musculus</name>
    <dbReference type="NCBI Taxonomy" id="1915356"/>
    <lineage>
        <taxon>Eukaryota</taxon>
        <taxon>Metamonada</taxon>
        <taxon>Parabasalia</taxon>
        <taxon>Tritrichomonadida</taxon>
        <taxon>Tritrichomonadidae</taxon>
        <taxon>Tritrichomonas</taxon>
    </lineage>
</organism>
<accession>A0ABR2HXF7</accession>
<protein>
    <submittedName>
        <fullName evidence="1">Uncharacterized protein</fullName>
    </submittedName>
</protein>
<keyword evidence="2" id="KW-1185">Reference proteome</keyword>
<dbReference type="EMBL" id="JAPFFF010000021">
    <property type="protein sequence ID" value="KAK8854285.1"/>
    <property type="molecule type" value="Genomic_DNA"/>
</dbReference>
<reference evidence="1 2" key="1">
    <citation type="submission" date="2024-04" db="EMBL/GenBank/DDBJ databases">
        <title>Tritrichomonas musculus Genome.</title>
        <authorList>
            <person name="Alves-Ferreira E."/>
            <person name="Grigg M."/>
            <person name="Lorenzi H."/>
            <person name="Galac M."/>
        </authorList>
    </citation>
    <scope>NUCLEOTIDE SEQUENCE [LARGE SCALE GENOMIC DNA]</scope>
    <source>
        <strain evidence="1 2">EAF2021</strain>
    </source>
</reference>
<evidence type="ECO:0000313" key="1">
    <source>
        <dbReference type="EMBL" id="KAK8854285.1"/>
    </source>
</evidence>
<evidence type="ECO:0000313" key="2">
    <source>
        <dbReference type="Proteomes" id="UP001470230"/>
    </source>
</evidence>
<sequence>MSTNLEQNQEAIEKFTKFLYDYESQETITDAEVVKTIATNRDIILDMAFSDDNDPIHMKAFVLLCNISPALRQEFLKQDRIFIKITKVLQNKPVPDILISRIATVLQSFIFGIPKSSTDSLGLLVFFIPYLEFQTVFDLFSSITSPSFQIPQFTEVLSNLKFDQTLLNELKNNPSPSKKGHIFYIIRNCCKNTSFLDKFRTQVVIDTLNDQIPCEDDYSNGNLWQAISAICEENTFQMMEAILEKSFKVLSEPVLQIHMAHTCMWDFVGKMLIFKKDPNFGGNYQLHHQIITLLVQFPNNSNLIGALFRFIRNGLQVKGYAKKIIEDFIPFMVTTIEEDEKNTASASCRMFVGDMTVLRRIHPEVNKALKNIEIFNNIKEKFVDKYFETLSEEYGGHAPPPQNNGVITLQCLMHLTD</sequence>
<gene>
    <name evidence="1" type="ORF">M9Y10_016844</name>
</gene>
<proteinExistence type="predicted"/>